<feature type="binding site" evidence="3">
    <location>
        <position position="121"/>
    </location>
    <ligand>
        <name>a divalent metal cation</name>
        <dbReference type="ChEBI" id="CHEBI:60240"/>
        <label>1</label>
    </ligand>
</feature>
<dbReference type="CDD" id="cd01310">
    <property type="entry name" value="TatD_DNAse"/>
    <property type="match status" value="1"/>
</dbReference>
<reference evidence="4 5" key="1">
    <citation type="journal article" date="2015" name="Nature">
        <title>rRNA introns, odd ribosomes, and small enigmatic genomes across a large radiation of phyla.</title>
        <authorList>
            <person name="Brown C.T."/>
            <person name="Hug L.A."/>
            <person name="Thomas B.C."/>
            <person name="Sharon I."/>
            <person name="Castelle C.J."/>
            <person name="Singh A."/>
            <person name="Wilkins M.J."/>
            <person name="Williams K.H."/>
            <person name="Banfield J.F."/>
        </authorList>
    </citation>
    <scope>NUCLEOTIDE SEQUENCE [LARGE SCALE GENOMIC DNA]</scope>
</reference>
<gene>
    <name evidence="4" type="ORF">US86_C0002G0128</name>
</gene>
<protein>
    <submittedName>
        <fullName evidence="4">Hydrolase, TatD family</fullName>
    </submittedName>
</protein>
<evidence type="ECO:0000313" key="5">
    <source>
        <dbReference type="Proteomes" id="UP000034235"/>
    </source>
</evidence>
<dbReference type="PIRSF" id="PIRSF005902">
    <property type="entry name" value="DNase_TatD"/>
    <property type="match status" value="1"/>
</dbReference>
<comment type="caution">
    <text evidence="4">The sequence shown here is derived from an EMBL/GenBank/DDBJ whole genome shotgun (WGS) entry which is preliminary data.</text>
</comment>
<name>A0A0G0MPY8_9BACT</name>
<dbReference type="InterPro" id="IPR032466">
    <property type="entry name" value="Metal_Hydrolase"/>
</dbReference>
<evidence type="ECO:0000256" key="1">
    <source>
        <dbReference type="ARBA" id="ARBA00022723"/>
    </source>
</evidence>
<dbReference type="EMBL" id="LBUP01000002">
    <property type="protein sequence ID" value="KKQ67011.1"/>
    <property type="molecule type" value="Genomic_DNA"/>
</dbReference>
<proteinExistence type="predicted"/>
<dbReference type="InterPro" id="IPR001130">
    <property type="entry name" value="TatD-like"/>
</dbReference>
<keyword evidence="2 4" id="KW-0378">Hydrolase</keyword>
<feature type="binding site" evidence="3">
    <location>
        <position position="6"/>
    </location>
    <ligand>
        <name>a divalent metal cation</name>
        <dbReference type="ChEBI" id="CHEBI:60240"/>
        <label>1</label>
    </ligand>
</feature>
<evidence type="ECO:0000256" key="3">
    <source>
        <dbReference type="PIRSR" id="PIRSR005902-1"/>
    </source>
</evidence>
<keyword evidence="1 3" id="KW-0479">Metal-binding</keyword>
<dbReference type="PANTHER" id="PTHR46124:SF2">
    <property type="entry name" value="D-AMINOACYL-TRNA DEACYLASE"/>
    <property type="match status" value="1"/>
</dbReference>
<evidence type="ECO:0000313" key="4">
    <source>
        <dbReference type="EMBL" id="KKQ67011.1"/>
    </source>
</evidence>
<evidence type="ECO:0000256" key="2">
    <source>
        <dbReference type="ARBA" id="ARBA00022801"/>
    </source>
</evidence>
<dbReference type="PROSITE" id="PS01091">
    <property type="entry name" value="TATD_3"/>
    <property type="match status" value="1"/>
</dbReference>
<dbReference type="PATRIC" id="fig|1618422.5.peg.569"/>
<dbReference type="InterPro" id="IPR018228">
    <property type="entry name" value="DNase_TatD-rel_CS"/>
</dbReference>
<dbReference type="PANTHER" id="PTHR46124">
    <property type="entry name" value="D-AMINOACYL-TRNA DEACYLASE"/>
    <property type="match status" value="1"/>
</dbReference>
<dbReference type="GO" id="GO:0046872">
    <property type="term" value="F:metal ion binding"/>
    <property type="evidence" value="ECO:0007669"/>
    <property type="project" value="UniProtKB-KW"/>
</dbReference>
<dbReference type="GO" id="GO:0016788">
    <property type="term" value="F:hydrolase activity, acting on ester bonds"/>
    <property type="evidence" value="ECO:0007669"/>
    <property type="project" value="InterPro"/>
</dbReference>
<sequence>MLIDTHAHLYFEQIKNQYEDVLKRAVESGVGVIINIGVDVERSRVALEQALKIASSGTVRQLANDVIANGVKQSLKIYSTIGIHPHDVEIYANNTQLLGQHIAQLEKIYLENPEKIVAVGECGLDYYQPVILNPPEADEGSRFFANAQNDRNTQKLVLKAQINLAKKLNLPLSIHCREAHSASSGPSAWTEVLDYLQDTTGVLHCYSGDPEVTKKVLETNYYISFSGNLTYNKSEHLRDSAKIIPLEKILIETDAPFLAPQSKRGQVNEPANIKEVAECIADIKGVSFEEIENQTTSNAMRLFNLKL</sequence>
<dbReference type="Proteomes" id="UP000034235">
    <property type="component" value="Unassembled WGS sequence"/>
</dbReference>
<dbReference type="SUPFAM" id="SSF51556">
    <property type="entry name" value="Metallo-dependent hydrolases"/>
    <property type="match status" value="1"/>
</dbReference>
<feature type="binding site" evidence="3">
    <location>
        <position position="8"/>
    </location>
    <ligand>
        <name>a divalent metal cation</name>
        <dbReference type="ChEBI" id="CHEBI:60240"/>
        <label>1</label>
    </ligand>
</feature>
<organism evidence="4 5">
    <name type="scientific">Candidatus Daviesbacteria bacterium GW2011_GWA2_38_24</name>
    <dbReference type="NCBI Taxonomy" id="1618422"/>
    <lineage>
        <taxon>Bacteria</taxon>
        <taxon>Candidatus Daviesiibacteriota</taxon>
    </lineage>
</organism>
<feature type="binding site" evidence="3">
    <location>
        <position position="254"/>
    </location>
    <ligand>
        <name>a divalent metal cation</name>
        <dbReference type="ChEBI" id="CHEBI:60240"/>
        <label>1</label>
    </ligand>
</feature>
<accession>A0A0G0MPY8</accession>
<dbReference type="GO" id="GO:0005829">
    <property type="term" value="C:cytosol"/>
    <property type="evidence" value="ECO:0007669"/>
    <property type="project" value="TreeGrafter"/>
</dbReference>
<dbReference type="AlphaFoldDB" id="A0A0G0MPY8"/>
<dbReference type="FunFam" id="3.20.20.140:FF:000005">
    <property type="entry name" value="TatD family hydrolase"/>
    <property type="match status" value="1"/>
</dbReference>
<feature type="binding site" evidence="3">
    <location>
        <position position="204"/>
    </location>
    <ligand>
        <name>a divalent metal cation</name>
        <dbReference type="ChEBI" id="CHEBI:60240"/>
        <label>2</label>
    </ligand>
</feature>
<dbReference type="Pfam" id="PF01026">
    <property type="entry name" value="TatD_DNase"/>
    <property type="match status" value="1"/>
</dbReference>
<feature type="binding site" evidence="3">
    <location>
        <position position="175"/>
    </location>
    <ligand>
        <name>a divalent metal cation</name>
        <dbReference type="ChEBI" id="CHEBI:60240"/>
        <label>2</label>
    </ligand>
</feature>
<dbReference type="Gene3D" id="3.20.20.140">
    <property type="entry name" value="Metal-dependent hydrolases"/>
    <property type="match status" value="1"/>
</dbReference>